<feature type="domain" description="G-protein coupled receptors family 1 profile" evidence="7">
    <location>
        <begin position="1"/>
        <end position="184"/>
    </location>
</feature>
<dbReference type="AlphaFoldDB" id="A0ABD1KA44"/>
<dbReference type="PANTHER" id="PTHR26451">
    <property type="entry name" value="G_PROTEIN_RECEP_F1_2 DOMAIN-CONTAINING PROTEIN"/>
    <property type="match status" value="1"/>
</dbReference>
<evidence type="ECO:0000256" key="5">
    <source>
        <dbReference type="ARBA" id="ARBA00023224"/>
    </source>
</evidence>
<feature type="transmembrane region" description="Helical" evidence="6">
    <location>
        <begin position="169"/>
        <end position="186"/>
    </location>
</feature>
<dbReference type="Pfam" id="PF13853">
    <property type="entry name" value="7tm_4"/>
    <property type="match status" value="1"/>
</dbReference>
<gene>
    <name evidence="8" type="ORF">ACEWY4_008170</name>
</gene>
<dbReference type="EMBL" id="JBHFQA010000007">
    <property type="protein sequence ID" value="KAL2096022.1"/>
    <property type="molecule type" value="Genomic_DNA"/>
</dbReference>
<dbReference type="InterPro" id="IPR017452">
    <property type="entry name" value="GPCR_Rhodpsn_7TM"/>
</dbReference>
<evidence type="ECO:0000313" key="8">
    <source>
        <dbReference type="EMBL" id="KAL2096022.1"/>
    </source>
</evidence>
<evidence type="ECO:0000256" key="3">
    <source>
        <dbReference type="ARBA" id="ARBA00022989"/>
    </source>
</evidence>
<dbReference type="PANTHER" id="PTHR26451:SF345">
    <property type="entry name" value="OLFACTORY RECEPTOR"/>
    <property type="match status" value="1"/>
</dbReference>
<evidence type="ECO:0000313" key="9">
    <source>
        <dbReference type="Proteomes" id="UP001591681"/>
    </source>
</evidence>
<accession>A0ABD1KA44</accession>
<evidence type="ECO:0000256" key="1">
    <source>
        <dbReference type="ARBA" id="ARBA00004141"/>
    </source>
</evidence>
<reference evidence="8 9" key="1">
    <citation type="submission" date="2024-09" db="EMBL/GenBank/DDBJ databases">
        <title>A chromosome-level genome assembly of Gray's grenadier anchovy, Coilia grayii.</title>
        <authorList>
            <person name="Fu Z."/>
        </authorList>
    </citation>
    <scope>NUCLEOTIDE SEQUENCE [LARGE SCALE GENOMIC DNA]</scope>
    <source>
        <strain evidence="8">G4</strain>
        <tissue evidence="8">Muscle</tissue>
    </source>
</reference>
<proteinExistence type="predicted"/>
<keyword evidence="3 6" id="KW-1133">Transmembrane helix</keyword>
<comment type="subcellular location">
    <subcellularLocation>
        <location evidence="1">Membrane</location>
        <topology evidence="1">Multi-pass membrane protein</topology>
    </subcellularLocation>
</comment>
<dbReference type="PROSITE" id="PS50262">
    <property type="entry name" value="G_PROTEIN_RECEP_F1_2"/>
    <property type="match status" value="1"/>
</dbReference>
<keyword evidence="9" id="KW-1185">Reference proteome</keyword>
<evidence type="ECO:0000256" key="4">
    <source>
        <dbReference type="ARBA" id="ARBA00023136"/>
    </source>
</evidence>
<organism evidence="8 9">
    <name type="scientific">Coilia grayii</name>
    <name type="common">Gray's grenadier anchovy</name>
    <dbReference type="NCBI Taxonomy" id="363190"/>
    <lineage>
        <taxon>Eukaryota</taxon>
        <taxon>Metazoa</taxon>
        <taxon>Chordata</taxon>
        <taxon>Craniata</taxon>
        <taxon>Vertebrata</taxon>
        <taxon>Euteleostomi</taxon>
        <taxon>Actinopterygii</taxon>
        <taxon>Neopterygii</taxon>
        <taxon>Teleostei</taxon>
        <taxon>Clupei</taxon>
        <taxon>Clupeiformes</taxon>
        <taxon>Clupeoidei</taxon>
        <taxon>Engraulidae</taxon>
        <taxon>Coilinae</taxon>
        <taxon>Coilia</taxon>
    </lineage>
</organism>
<comment type="caution">
    <text evidence="8">The sequence shown here is derived from an EMBL/GenBank/DDBJ whole genome shotgun (WGS) entry which is preliminary data.</text>
</comment>
<keyword evidence="2 6" id="KW-0812">Transmembrane</keyword>
<protein>
    <recommendedName>
        <fullName evidence="7">G-protein coupled receptors family 1 profile domain-containing protein</fullName>
    </recommendedName>
</protein>
<name>A0ABD1KA44_9TELE</name>
<evidence type="ECO:0000256" key="6">
    <source>
        <dbReference type="SAM" id="Phobius"/>
    </source>
</evidence>
<dbReference type="Proteomes" id="UP001591681">
    <property type="component" value="Unassembled WGS sequence"/>
</dbReference>
<dbReference type="SUPFAM" id="SSF81321">
    <property type="entry name" value="Family A G protein-coupled receptor-like"/>
    <property type="match status" value="1"/>
</dbReference>
<dbReference type="Gene3D" id="1.20.1070.10">
    <property type="entry name" value="Rhodopsin 7-helix transmembrane proteins"/>
    <property type="match status" value="1"/>
</dbReference>
<feature type="transmembrane region" description="Helical" evidence="6">
    <location>
        <begin position="129"/>
        <end position="149"/>
    </location>
</feature>
<feature type="transmembrane region" description="Helical" evidence="6">
    <location>
        <begin position="80"/>
        <end position="108"/>
    </location>
</feature>
<dbReference type="InterPro" id="IPR052921">
    <property type="entry name" value="GPCR1_Superfamily_Member"/>
</dbReference>
<keyword evidence="5" id="KW-0807">Transducer</keyword>
<keyword evidence="4 6" id="KW-0472">Membrane</keyword>
<feature type="transmembrane region" description="Helical" evidence="6">
    <location>
        <begin position="31"/>
        <end position="49"/>
    </location>
</feature>
<evidence type="ECO:0000259" key="7">
    <source>
        <dbReference type="PROSITE" id="PS50262"/>
    </source>
</evidence>
<evidence type="ECO:0000256" key="2">
    <source>
        <dbReference type="ARBA" id="ARBA00022692"/>
    </source>
</evidence>
<dbReference type="GO" id="GO:0007165">
    <property type="term" value="P:signal transduction"/>
    <property type="evidence" value="ECO:0007669"/>
    <property type="project" value="UniProtKB-KW"/>
</dbReference>
<dbReference type="PRINTS" id="PR00245">
    <property type="entry name" value="OLFACTORYR"/>
</dbReference>
<dbReference type="InterPro" id="IPR000725">
    <property type="entry name" value="Olfact_rcpt"/>
</dbReference>
<sequence>MLTVMAYDRFVFIFKPLHYHTVMNPYRVKQLVLIGNLIPLTVMLTQIYLATRLSLCKYTIQRAFCDNVSVIDLSCDNDKFSLVCSVFGVCAIFCLGVLPMFLVILSYLKIILIILKMSTDARKKTFATCSPHLIVFILFSFVSLFSIIYNRVYPDVSVRAKVIRPFFLATNYILIPPFVQPVIYGLKSQEIRQSFLKFRKRAILRFQLSLK</sequence>
<dbReference type="GO" id="GO:0016020">
    <property type="term" value="C:membrane"/>
    <property type="evidence" value="ECO:0007669"/>
    <property type="project" value="UniProtKB-SubCell"/>
</dbReference>